<feature type="compositionally biased region" description="Basic and acidic residues" evidence="1">
    <location>
        <begin position="96"/>
        <end position="115"/>
    </location>
</feature>
<evidence type="ECO:0000313" key="2">
    <source>
        <dbReference type="EMBL" id="EFJ00681.1"/>
    </source>
</evidence>
<dbReference type="HOGENOM" id="CLU_048000_0_0_1"/>
<organism evidence="3">
    <name type="scientific">Schizophyllum commune (strain H4-8 / FGSC 9210)</name>
    <name type="common">Split gill fungus</name>
    <dbReference type="NCBI Taxonomy" id="578458"/>
    <lineage>
        <taxon>Eukaryota</taxon>
        <taxon>Fungi</taxon>
        <taxon>Dikarya</taxon>
        <taxon>Basidiomycota</taxon>
        <taxon>Agaricomycotina</taxon>
        <taxon>Agaricomycetes</taxon>
        <taxon>Agaricomycetidae</taxon>
        <taxon>Agaricales</taxon>
        <taxon>Schizophyllaceae</taxon>
        <taxon>Schizophyllum</taxon>
    </lineage>
</organism>
<evidence type="ECO:0000256" key="1">
    <source>
        <dbReference type="SAM" id="MobiDB-lite"/>
    </source>
</evidence>
<sequence>MLKQPGVVTSWVISRKTVAVEIGVSPTVTPTLADDQQSATARVVAGAPPWMTAHPGATMMPPTTVSVFHPTPTPSLGKRERDDEDETDTQRRKREKAAERQLRKRQRDREGRDDEGQPGVNAHTQELDEEEQARRERVRAAARERQRRHRMAVKQRKLQEMGLEMDPAAEQQYETYPPPPPHQPRQVVPPNSVLGGQTFATTLLLSFSCVPLLKQHLLRTLHMTNEELASLEPIIAQAFDHWDRQRRMAFQAIHGVPMPPPSAFAPPLGTITAPEILPPPPHPPYGSDPNNPSGSGEGSPDNREALREQLQRVFQGSTPYSIPAPPPPPPPQENVPPPQPSNIDPNLAEGKPAEAS</sequence>
<evidence type="ECO:0000313" key="3">
    <source>
        <dbReference type="Proteomes" id="UP000007431"/>
    </source>
</evidence>
<gene>
    <name evidence="2" type="ORF">SCHCODRAFT_232045</name>
</gene>
<keyword evidence="3" id="KW-1185">Reference proteome</keyword>
<name>D8PU13_SCHCM</name>
<feature type="region of interest" description="Disordered" evidence="1">
    <location>
        <begin position="257"/>
        <end position="356"/>
    </location>
</feature>
<dbReference type="InParanoid" id="D8PU13"/>
<feature type="compositionally biased region" description="Pro residues" evidence="1">
    <location>
        <begin position="322"/>
        <end position="340"/>
    </location>
</feature>
<feature type="compositionally biased region" description="Basic and acidic residues" evidence="1">
    <location>
        <begin position="300"/>
        <end position="310"/>
    </location>
</feature>
<dbReference type="eggNOG" id="ENOG502SHQE">
    <property type="taxonomic scope" value="Eukaryota"/>
</dbReference>
<dbReference type="PANTHER" id="PTHR45691:SF6">
    <property type="entry name" value="PROTEIN DIAPHANOUS"/>
    <property type="match status" value="1"/>
</dbReference>
<reference evidence="2 3" key="1">
    <citation type="journal article" date="2010" name="Nat. Biotechnol.">
        <title>Genome sequence of the model mushroom Schizophyllum commune.</title>
        <authorList>
            <person name="Ohm R.A."/>
            <person name="de Jong J.F."/>
            <person name="Lugones L.G."/>
            <person name="Aerts A."/>
            <person name="Kothe E."/>
            <person name="Stajich J.E."/>
            <person name="de Vries R.P."/>
            <person name="Record E."/>
            <person name="Levasseur A."/>
            <person name="Baker S.E."/>
            <person name="Bartholomew K.A."/>
            <person name="Coutinho P.M."/>
            <person name="Erdmann S."/>
            <person name="Fowler T.J."/>
            <person name="Gathman A.C."/>
            <person name="Lombard V."/>
            <person name="Henrissat B."/>
            <person name="Knabe N."/>
            <person name="Kuees U."/>
            <person name="Lilly W.W."/>
            <person name="Lindquist E."/>
            <person name="Lucas S."/>
            <person name="Magnuson J.K."/>
            <person name="Piumi F."/>
            <person name="Raudaskoski M."/>
            <person name="Salamov A."/>
            <person name="Schmutz J."/>
            <person name="Schwarze F.W.M.R."/>
            <person name="vanKuyk P.A."/>
            <person name="Horton J.S."/>
            <person name="Grigoriev I.V."/>
            <person name="Woesten H.A.B."/>
        </authorList>
    </citation>
    <scope>NUCLEOTIDE SEQUENCE [LARGE SCALE GENOMIC DNA]</scope>
    <source>
        <strain evidence="3">H4-8 / FGSC 9210</strain>
    </source>
</reference>
<feature type="region of interest" description="Disordered" evidence="1">
    <location>
        <begin position="54"/>
        <end position="160"/>
    </location>
</feature>
<dbReference type="GO" id="GO:0030041">
    <property type="term" value="P:actin filament polymerization"/>
    <property type="evidence" value="ECO:0007669"/>
    <property type="project" value="TreeGrafter"/>
</dbReference>
<dbReference type="PANTHER" id="PTHR45691">
    <property type="entry name" value="PROTEIN DIAPHANOUS"/>
    <property type="match status" value="1"/>
</dbReference>
<dbReference type="GeneID" id="9597045"/>
<dbReference type="RefSeq" id="XP_003035583.1">
    <property type="nucleotide sequence ID" value="XM_003035537.1"/>
</dbReference>
<dbReference type="KEGG" id="scm:SCHCO_02683573"/>
<feature type="compositionally biased region" description="Pro residues" evidence="1">
    <location>
        <begin position="276"/>
        <end position="286"/>
    </location>
</feature>
<feature type="compositionally biased region" description="Basic residues" evidence="1">
    <location>
        <begin position="145"/>
        <end position="156"/>
    </location>
</feature>
<dbReference type="AlphaFoldDB" id="D8PU13"/>
<dbReference type="GO" id="GO:0005884">
    <property type="term" value="C:actin filament"/>
    <property type="evidence" value="ECO:0007669"/>
    <property type="project" value="TreeGrafter"/>
</dbReference>
<dbReference type="InterPro" id="IPR051412">
    <property type="entry name" value="Formin_Homology_Diaphanous_sf"/>
</dbReference>
<dbReference type="Proteomes" id="UP000007431">
    <property type="component" value="Unassembled WGS sequence"/>
</dbReference>
<dbReference type="EMBL" id="GL377303">
    <property type="protein sequence ID" value="EFJ00681.1"/>
    <property type="molecule type" value="Genomic_DNA"/>
</dbReference>
<feature type="compositionally biased region" description="Basic and acidic residues" evidence="1">
    <location>
        <begin position="132"/>
        <end position="144"/>
    </location>
</feature>
<accession>D8PU13</accession>
<dbReference type="OrthoDB" id="3257251at2759"/>
<proteinExistence type="predicted"/>
<dbReference type="VEuPathDB" id="FungiDB:SCHCODRAFT_02683573"/>
<dbReference type="OMA" id="FIPLTHD"/>
<protein>
    <submittedName>
        <fullName evidence="2">Uncharacterized protein</fullName>
    </submittedName>
</protein>